<evidence type="ECO:0000313" key="1">
    <source>
        <dbReference type="EMBL" id="MEY9815785.1"/>
    </source>
</evidence>
<gene>
    <name evidence="1" type="ORF">RKD21_006042</name>
</gene>
<dbReference type="EMBL" id="JBGCBD010000002">
    <property type="protein sequence ID" value="MEY9815785.1"/>
    <property type="molecule type" value="Genomic_DNA"/>
</dbReference>
<dbReference type="Proteomes" id="UP001565447">
    <property type="component" value="Unassembled WGS sequence"/>
</dbReference>
<sequence length="82" mass="9245">MTQRDVRADVGELLYELCVDLGFCLPPDDMRRLQEAPPTDADSFTDAVFEAEGMDPAEHDGLREQVRAAVDRHMRGWAAPDR</sequence>
<accession>A0ACC6UWG0</accession>
<organism evidence="1 2">
    <name type="scientific">Streptomyces albogriseolus</name>
    <dbReference type="NCBI Taxonomy" id="1887"/>
    <lineage>
        <taxon>Bacteria</taxon>
        <taxon>Bacillati</taxon>
        <taxon>Actinomycetota</taxon>
        <taxon>Actinomycetes</taxon>
        <taxon>Kitasatosporales</taxon>
        <taxon>Streptomycetaceae</taxon>
        <taxon>Streptomyces</taxon>
        <taxon>Streptomyces albogriseolus group</taxon>
    </lineage>
</organism>
<comment type="caution">
    <text evidence="1">The sequence shown here is derived from an EMBL/GenBank/DDBJ whole genome shotgun (WGS) entry which is preliminary data.</text>
</comment>
<evidence type="ECO:0000313" key="2">
    <source>
        <dbReference type="Proteomes" id="UP001565447"/>
    </source>
</evidence>
<protein>
    <submittedName>
        <fullName evidence="1">Uncharacterized protein</fullName>
    </submittedName>
</protein>
<keyword evidence="2" id="KW-1185">Reference proteome</keyword>
<proteinExistence type="predicted"/>
<reference evidence="1" key="1">
    <citation type="submission" date="2024-07" db="EMBL/GenBank/DDBJ databases">
        <title>Genome sequencing of plant associated microbes to promote plant fitness in Sorghum bicolor and Oryza sativa.</title>
        <authorList>
            <person name="Coleman-Derr D."/>
        </authorList>
    </citation>
    <scope>NUCLEOTIDE SEQUENCE</scope>
    <source>
        <strain evidence="1">SAI-173</strain>
    </source>
</reference>
<name>A0ACC6UWG0_STRAO</name>